<dbReference type="AlphaFoldDB" id="A0A2V1IKI6"/>
<feature type="domain" description="GmrSD restriction endonucleases C-terminal" evidence="2">
    <location>
        <begin position="428"/>
        <end position="563"/>
    </location>
</feature>
<dbReference type="InterPro" id="IPR004919">
    <property type="entry name" value="GmrSD_N"/>
</dbReference>
<dbReference type="PANTHER" id="PTHR35149">
    <property type="entry name" value="SLL5132 PROTEIN"/>
    <property type="match status" value="1"/>
</dbReference>
<gene>
    <name evidence="3" type="ORF">C5O23_12515</name>
</gene>
<evidence type="ECO:0000259" key="1">
    <source>
        <dbReference type="Pfam" id="PF03235"/>
    </source>
</evidence>
<sequence length="581" mass="68062">MSKLTVDQKSVKGLFQDSKASFLIPDYQRPYAWGEVECKTLWEDLFVFSFPNDNCDQFNEDDEYFLGPIVTFKNDDRKLEIIDGQQRLTTLMLLLRAFYNKLSHMKDQNSQAMKQDIEKCLWRANNFGAYQKDDLKIASEVATDNDKEEFIAILRDGSADNMKSRYAKNFKYFEGQIVDFLNNYPSYFAYMPARILNNCVLLPIEAESQDAALRIFSTLNDRGKPLSDADIFKAQFYKFYKEHGKKDEFIEQWKELDSIASDVFHPIAGTPLDELFTRYMYYERAKQGNKSTTTEALRKFYERDSYAIFKKDETLNNIMILAKFWQDVNLQDSERFSQEILRKLFVLNYAPNGMWTYLVSVYFMQNHTVDGSLDDTKFGKFLDIITAFIWSYALTNPGVNSLRTPVYAAMLNIVNGQDVTFSENLFDEDRFRSIFANYIFSNQRTVTKAYIAWWAFTFDKQELLSLESSFDIEHIFPKARQQKENSLKDSRSIELLGNKSLLEKRINIRASDYRFADKKKYYIGFTTSKGEKKATEVVELIELANKLSDFTENEIKERNNMILDRFVEYLKANNLLALPNQ</sequence>
<dbReference type="Pfam" id="PF03235">
    <property type="entry name" value="GmrSD_N"/>
    <property type="match status" value="1"/>
</dbReference>
<evidence type="ECO:0000259" key="2">
    <source>
        <dbReference type="Pfam" id="PF07510"/>
    </source>
</evidence>
<comment type="caution">
    <text evidence="3">The sequence shown here is derived from an EMBL/GenBank/DDBJ whole genome shotgun (WGS) entry which is preliminary data.</text>
</comment>
<dbReference type="RefSeq" id="WP_107033265.1">
    <property type="nucleotide sequence ID" value="NZ_PUEC01000039.1"/>
</dbReference>
<dbReference type="EMBL" id="PUEC01000039">
    <property type="protein sequence ID" value="PWB00519.1"/>
    <property type="molecule type" value="Genomic_DNA"/>
</dbReference>
<feature type="domain" description="GmrSD restriction endonucleases N-terminal" evidence="1">
    <location>
        <begin position="11"/>
        <end position="236"/>
    </location>
</feature>
<evidence type="ECO:0000313" key="3">
    <source>
        <dbReference type="EMBL" id="PWB00519.1"/>
    </source>
</evidence>
<proteinExistence type="predicted"/>
<dbReference type="Pfam" id="PF07510">
    <property type="entry name" value="GmrSD_C"/>
    <property type="match status" value="1"/>
</dbReference>
<keyword evidence="4" id="KW-1185">Reference proteome</keyword>
<dbReference type="PANTHER" id="PTHR35149:SF2">
    <property type="entry name" value="DUF262 DOMAIN-CONTAINING PROTEIN"/>
    <property type="match status" value="1"/>
</dbReference>
<evidence type="ECO:0000313" key="4">
    <source>
        <dbReference type="Proteomes" id="UP000244905"/>
    </source>
</evidence>
<dbReference type="Proteomes" id="UP000244905">
    <property type="component" value="Unassembled WGS sequence"/>
</dbReference>
<dbReference type="GeneID" id="82527150"/>
<reference evidence="4" key="1">
    <citation type="submission" date="2018-02" db="EMBL/GenBank/DDBJ databases">
        <authorList>
            <person name="Clavel T."/>
            <person name="Strowig T."/>
        </authorList>
    </citation>
    <scope>NUCLEOTIDE SEQUENCE [LARGE SCALE GENOMIC DNA]</scope>
    <source>
        <strain evidence="4">DSM 103720</strain>
    </source>
</reference>
<accession>A0A2V1IKI6</accession>
<protein>
    <submittedName>
        <fullName evidence="3">DUF262 domain-containing protein</fullName>
    </submittedName>
</protein>
<organism evidence="3 4">
    <name type="scientific">Duncaniella muris</name>
    <dbReference type="NCBI Taxonomy" id="2094150"/>
    <lineage>
        <taxon>Bacteria</taxon>
        <taxon>Pseudomonadati</taxon>
        <taxon>Bacteroidota</taxon>
        <taxon>Bacteroidia</taxon>
        <taxon>Bacteroidales</taxon>
        <taxon>Muribaculaceae</taxon>
        <taxon>Duncaniella</taxon>
    </lineage>
</organism>
<name>A0A2V1IKI6_9BACT</name>
<dbReference type="InterPro" id="IPR011089">
    <property type="entry name" value="GmrSD_C"/>
</dbReference>